<evidence type="ECO:0000256" key="3">
    <source>
        <dbReference type="ARBA" id="ARBA00022833"/>
    </source>
</evidence>
<dbReference type="Pfam" id="PF04082">
    <property type="entry name" value="Fungal_trans"/>
    <property type="match status" value="1"/>
</dbReference>
<keyword evidence="6" id="KW-0804">Transcription</keyword>
<protein>
    <recommendedName>
        <fullName evidence="8">Zn(2)-C6 fungal-type domain-containing protein</fullName>
    </recommendedName>
</protein>
<dbReference type="EMBL" id="KN847319">
    <property type="protein sequence ID" value="KIW56358.1"/>
    <property type="molecule type" value="Genomic_DNA"/>
</dbReference>
<dbReference type="PANTHER" id="PTHR47782:SF1">
    <property type="entry name" value="PYRIMIDINE PATHWAY REGULATORY PROTEIN 1"/>
    <property type="match status" value="1"/>
</dbReference>
<dbReference type="PROSITE" id="PS00463">
    <property type="entry name" value="ZN2_CY6_FUNGAL_1"/>
    <property type="match status" value="1"/>
</dbReference>
<evidence type="ECO:0000256" key="5">
    <source>
        <dbReference type="ARBA" id="ARBA00023125"/>
    </source>
</evidence>
<dbReference type="Pfam" id="PF00172">
    <property type="entry name" value="Zn_clus"/>
    <property type="match status" value="1"/>
</dbReference>
<keyword evidence="7" id="KW-0539">Nucleus</keyword>
<dbReference type="CDD" id="cd00067">
    <property type="entry name" value="GAL4"/>
    <property type="match status" value="1"/>
</dbReference>
<dbReference type="OrthoDB" id="189997at2759"/>
<dbReference type="InterPro" id="IPR036864">
    <property type="entry name" value="Zn2-C6_fun-type_DNA-bd_sf"/>
</dbReference>
<dbReference type="InterPro" id="IPR052202">
    <property type="entry name" value="Yeast_MetPath_Reg"/>
</dbReference>
<dbReference type="CDD" id="cd12148">
    <property type="entry name" value="fungal_TF_MHR"/>
    <property type="match status" value="1"/>
</dbReference>
<dbReference type="GO" id="GO:0000981">
    <property type="term" value="F:DNA-binding transcription factor activity, RNA polymerase II-specific"/>
    <property type="evidence" value="ECO:0007669"/>
    <property type="project" value="InterPro"/>
</dbReference>
<evidence type="ECO:0000256" key="2">
    <source>
        <dbReference type="ARBA" id="ARBA00022723"/>
    </source>
</evidence>
<dbReference type="PROSITE" id="PS50048">
    <property type="entry name" value="ZN2_CY6_FUNGAL_2"/>
    <property type="match status" value="1"/>
</dbReference>
<dbReference type="HOGENOM" id="CLU_018404_1_0_1"/>
<organism evidence="9 10">
    <name type="scientific">Exophiala xenobiotica</name>
    <dbReference type="NCBI Taxonomy" id="348802"/>
    <lineage>
        <taxon>Eukaryota</taxon>
        <taxon>Fungi</taxon>
        <taxon>Dikarya</taxon>
        <taxon>Ascomycota</taxon>
        <taxon>Pezizomycotina</taxon>
        <taxon>Eurotiomycetes</taxon>
        <taxon>Chaetothyriomycetidae</taxon>
        <taxon>Chaetothyriales</taxon>
        <taxon>Herpotrichiellaceae</taxon>
        <taxon>Exophiala</taxon>
    </lineage>
</organism>
<dbReference type="PANTHER" id="PTHR47782">
    <property type="entry name" value="ZN(II)2CYS6 TRANSCRIPTION FACTOR (EUROFUNG)-RELATED"/>
    <property type="match status" value="1"/>
</dbReference>
<reference evidence="9 10" key="1">
    <citation type="submission" date="2015-01" db="EMBL/GenBank/DDBJ databases">
        <title>The Genome Sequence of Exophiala xenobiotica CBS118157.</title>
        <authorList>
            <consortium name="The Broad Institute Genomics Platform"/>
            <person name="Cuomo C."/>
            <person name="de Hoog S."/>
            <person name="Gorbushina A."/>
            <person name="Stielow B."/>
            <person name="Teixiera M."/>
            <person name="Abouelleil A."/>
            <person name="Chapman S.B."/>
            <person name="Priest M."/>
            <person name="Young S.K."/>
            <person name="Wortman J."/>
            <person name="Nusbaum C."/>
            <person name="Birren B."/>
        </authorList>
    </citation>
    <scope>NUCLEOTIDE SEQUENCE [LARGE SCALE GENOMIC DNA]</scope>
    <source>
        <strain evidence="9 10">CBS 118157</strain>
    </source>
</reference>
<sequence>MGSSQRVRRRVVSCARCRKRKIMCDAQAPSCSVCMAAGVPCVSLDTATNSTAPRSIARYLEGRIADLERQRGNMLRSKSRSISSTSIQDHPKIEAETLSSAPIWDTAVNYALHDITPSFLGLTETIQLPGCAAAPTQIPSAKKSFGLTDLDENHPRSILNQHPSNLSLTSVPRRVAEFLFGIYMSRIIHQYPIYHSQDAIQAFNAVFGSQLSASPLDTQPKARDVYMVSLIMAISLSTAARNKQARAQSLGTGLFRNAMLYVPEVLSNDLSGLQALLLLIQYTFLNPTVANLWLLTGMSSEACIDLGLHRELPESAEIDVLERDLRRRIFWCAWEMEVAVSAGLYRPVRTHNKVISVSFPAEYEDSGIMRDRIDTNVPRAKFVSCRIWRFRRVECDIMSILYQHETLPPECPSLDAWLLRTEEEIRSWNEEVHRTAPLNQDPAIKSQWDEMELYADIAYNYILVLLFRPCPRLKTPSRQNLMKAFTASVEVATGYWRQANTEFGYMKYVFHPCHHTFSSAVAFLQALQYCRTEIADSYTTEEVEEFMECFSRFFSTISERWPAATQCLHEYERLLGPIKQDYYDFLLQRKQSTAQIDLLQDDSIDEYLDGTTDLRDPFEVWPVFNPLFGMNGTDNFDAYSYLPYDWNAEFGFGMDLTLSNNET</sequence>
<name>A0A0D2ELM6_9EURO</name>
<accession>A0A0D2ELM6</accession>
<keyword evidence="3" id="KW-0862">Zinc</keyword>
<dbReference type="STRING" id="348802.A0A0D2ELM6"/>
<dbReference type="GO" id="GO:0043565">
    <property type="term" value="F:sequence-specific DNA binding"/>
    <property type="evidence" value="ECO:0007669"/>
    <property type="project" value="TreeGrafter"/>
</dbReference>
<dbReference type="InterPro" id="IPR007219">
    <property type="entry name" value="XnlR_reg_dom"/>
</dbReference>
<evidence type="ECO:0000313" key="9">
    <source>
        <dbReference type="EMBL" id="KIW56358.1"/>
    </source>
</evidence>
<dbReference type="SMART" id="SM00906">
    <property type="entry name" value="Fungal_trans"/>
    <property type="match status" value="1"/>
</dbReference>
<keyword evidence="10" id="KW-1185">Reference proteome</keyword>
<dbReference type="SUPFAM" id="SSF57701">
    <property type="entry name" value="Zn2/Cys6 DNA-binding domain"/>
    <property type="match status" value="1"/>
</dbReference>
<evidence type="ECO:0000256" key="6">
    <source>
        <dbReference type="ARBA" id="ARBA00023163"/>
    </source>
</evidence>
<dbReference type="GO" id="GO:0008270">
    <property type="term" value="F:zinc ion binding"/>
    <property type="evidence" value="ECO:0007669"/>
    <property type="project" value="InterPro"/>
</dbReference>
<evidence type="ECO:0000256" key="4">
    <source>
        <dbReference type="ARBA" id="ARBA00023015"/>
    </source>
</evidence>
<feature type="domain" description="Zn(2)-C6 fungal-type" evidence="8">
    <location>
        <begin position="13"/>
        <end position="43"/>
    </location>
</feature>
<keyword evidence="5" id="KW-0238">DNA-binding</keyword>
<dbReference type="RefSeq" id="XP_013316942.1">
    <property type="nucleotide sequence ID" value="XM_013461488.1"/>
</dbReference>
<evidence type="ECO:0000256" key="7">
    <source>
        <dbReference type="ARBA" id="ARBA00023242"/>
    </source>
</evidence>
<keyword evidence="2" id="KW-0479">Metal-binding</keyword>
<dbReference type="Proteomes" id="UP000054342">
    <property type="component" value="Unassembled WGS sequence"/>
</dbReference>
<comment type="subcellular location">
    <subcellularLocation>
        <location evidence="1">Nucleus</location>
    </subcellularLocation>
</comment>
<dbReference type="Gene3D" id="4.10.240.10">
    <property type="entry name" value="Zn(2)-C6 fungal-type DNA-binding domain"/>
    <property type="match status" value="1"/>
</dbReference>
<dbReference type="AlphaFoldDB" id="A0A0D2ELM6"/>
<dbReference type="InterPro" id="IPR001138">
    <property type="entry name" value="Zn2Cys6_DnaBD"/>
</dbReference>
<dbReference type="GO" id="GO:0045944">
    <property type="term" value="P:positive regulation of transcription by RNA polymerase II"/>
    <property type="evidence" value="ECO:0007669"/>
    <property type="project" value="TreeGrafter"/>
</dbReference>
<dbReference type="SMART" id="SM00066">
    <property type="entry name" value="GAL4"/>
    <property type="match status" value="1"/>
</dbReference>
<evidence type="ECO:0000256" key="1">
    <source>
        <dbReference type="ARBA" id="ARBA00004123"/>
    </source>
</evidence>
<dbReference type="GO" id="GO:0006351">
    <property type="term" value="P:DNA-templated transcription"/>
    <property type="evidence" value="ECO:0007669"/>
    <property type="project" value="InterPro"/>
</dbReference>
<gene>
    <name evidence="9" type="ORF">PV05_05023</name>
</gene>
<evidence type="ECO:0000313" key="10">
    <source>
        <dbReference type="Proteomes" id="UP000054342"/>
    </source>
</evidence>
<evidence type="ECO:0000259" key="8">
    <source>
        <dbReference type="PROSITE" id="PS50048"/>
    </source>
</evidence>
<keyword evidence="4" id="KW-0805">Transcription regulation</keyword>
<proteinExistence type="predicted"/>
<dbReference type="GeneID" id="25326931"/>
<dbReference type="GO" id="GO:0005634">
    <property type="term" value="C:nucleus"/>
    <property type="evidence" value="ECO:0007669"/>
    <property type="project" value="UniProtKB-SubCell"/>
</dbReference>